<keyword evidence="3" id="KW-0143">Chaperone</keyword>
<keyword evidence="2" id="KW-0677">Repeat</keyword>
<keyword evidence="6" id="KW-1185">Reference proteome</keyword>
<dbReference type="SUPFAM" id="SSF54236">
    <property type="entry name" value="Ubiquitin-like"/>
    <property type="match status" value="1"/>
</dbReference>
<sequence length="643" mass="72271">MSATLQPDNQNRNRTDNIGRCFRVNSDLGIVRYQGPVDGTRGTWLGVEWLTPNRGKHDGSKDGHQYFHCHQTPKTGPHGSFIRPVDRLVFGQTLLQAAKHRYIVDDLKELEDIPLTIDGRRGKIEAVGLDKIAKQQSDLTSLTVLGLDSCRVERVGSDECEVRKTGELLKNVCSLSLANNFLTNWADVEDILGILPNLESLDISANHIFSPITISCTKSFQIDTLRINTMPMLTWSDVVEISKQLQTKRLSFGWSQLDHIPSVPEDWQIEELSLESNLLTDISVLGTLPKLQLLNLRLNPIISLNIKPTMFPSLCTLNLSRTQIDSWSAIDALINISSLRTLSVLDTPLTAGDTRYQIIARLPQITKLDGTVITEKERTEMERYYLVQCACSLDSSEKSLLDQMTERFPRIRELVEKHGMPGVDSGKQENKIKARLAKVTIQVVNGGNDILGTSVVCSETRSIIRTMLVRQLLPVIIKMAKTRVFKVYLCNDCDSGDSRESSWVLLDNDTRTLAFYGIQDGSILRIVKSNLSALFDTRSLILLILTLISIARFEPTPKYKVTATLLPPFEKRSFTYVSEKQIVKELKVEICKKLENHIIDSIVLIHDGSELLDDVVFKNILTDNVVDVQVQLVDADGKHIRVD</sequence>
<dbReference type="AlphaFoldDB" id="A0A9W7XJ22"/>
<dbReference type="Gene3D" id="2.30.30.190">
    <property type="entry name" value="CAP Gly-rich-like domain"/>
    <property type="match status" value="1"/>
</dbReference>
<dbReference type="Gene3D" id="3.80.10.10">
    <property type="entry name" value="Ribonuclease Inhibitor"/>
    <property type="match status" value="2"/>
</dbReference>
<feature type="domain" description="CAP-Gly" evidence="4">
    <location>
        <begin position="35"/>
        <end position="83"/>
    </location>
</feature>
<dbReference type="PROSITE" id="PS51450">
    <property type="entry name" value="LRR"/>
    <property type="match status" value="1"/>
</dbReference>
<evidence type="ECO:0000256" key="2">
    <source>
        <dbReference type="ARBA" id="ARBA00022737"/>
    </source>
</evidence>
<gene>
    <name evidence="5" type="ORF">LPJ64_004066</name>
</gene>
<dbReference type="PANTHER" id="PTHR18849">
    <property type="entry name" value="LEUCINE RICH REPEAT PROTEIN"/>
    <property type="match status" value="1"/>
</dbReference>
<evidence type="ECO:0000313" key="6">
    <source>
        <dbReference type="Proteomes" id="UP001145021"/>
    </source>
</evidence>
<dbReference type="InterPro" id="IPR036859">
    <property type="entry name" value="CAP-Gly_dom_sf"/>
</dbReference>
<evidence type="ECO:0000256" key="3">
    <source>
        <dbReference type="ARBA" id="ARBA00023186"/>
    </source>
</evidence>
<dbReference type="Gene3D" id="3.10.20.90">
    <property type="entry name" value="Phosphatidylinositol 3-kinase Catalytic Subunit, Chain A, domain 1"/>
    <property type="match status" value="1"/>
</dbReference>
<dbReference type="SUPFAM" id="SSF74924">
    <property type="entry name" value="Cap-Gly domain"/>
    <property type="match status" value="1"/>
</dbReference>
<reference evidence="5" key="1">
    <citation type="submission" date="2022-07" db="EMBL/GenBank/DDBJ databases">
        <title>Phylogenomic reconstructions and comparative analyses of Kickxellomycotina fungi.</title>
        <authorList>
            <person name="Reynolds N.K."/>
            <person name="Stajich J.E."/>
            <person name="Barry K."/>
            <person name="Grigoriev I.V."/>
            <person name="Crous P."/>
            <person name="Smith M.E."/>
        </authorList>
    </citation>
    <scope>NUCLEOTIDE SEQUENCE</scope>
    <source>
        <strain evidence="5">NBRC 105413</strain>
    </source>
</reference>
<dbReference type="Proteomes" id="UP001145021">
    <property type="component" value="Unassembled WGS sequence"/>
</dbReference>
<protein>
    <recommendedName>
        <fullName evidence="4">CAP-Gly domain-containing protein</fullName>
    </recommendedName>
</protein>
<dbReference type="InterPro" id="IPR000938">
    <property type="entry name" value="CAP-Gly_domain"/>
</dbReference>
<evidence type="ECO:0000256" key="1">
    <source>
        <dbReference type="ARBA" id="ARBA00022614"/>
    </source>
</evidence>
<dbReference type="SMART" id="SM01052">
    <property type="entry name" value="CAP_GLY"/>
    <property type="match status" value="1"/>
</dbReference>
<dbReference type="InterPro" id="IPR032675">
    <property type="entry name" value="LRR_dom_sf"/>
</dbReference>
<dbReference type="PROSITE" id="PS00845">
    <property type="entry name" value="CAP_GLY_1"/>
    <property type="match status" value="1"/>
</dbReference>
<dbReference type="EMBL" id="JANBOH010000181">
    <property type="protein sequence ID" value="KAJ1644235.1"/>
    <property type="molecule type" value="Genomic_DNA"/>
</dbReference>
<evidence type="ECO:0000313" key="5">
    <source>
        <dbReference type="EMBL" id="KAJ1644235.1"/>
    </source>
</evidence>
<dbReference type="PROSITE" id="PS50245">
    <property type="entry name" value="CAP_GLY_2"/>
    <property type="match status" value="1"/>
</dbReference>
<comment type="caution">
    <text evidence="5">The sequence shown here is derived from an EMBL/GenBank/DDBJ whole genome shotgun (WGS) entry which is preliminary data.</text>
</comment>
<organism evidence="5 6">
    <name type="scientific">Coemansia asiatica</name>
    <dbReference type="NCBI Taxonomy" id="1052880"/>
    <lineage>
        <taxon>Eukaryota</taxon>
        <taxon>Fungi</taxon>
        <taxon>Fungi incertae sedis</taxon>
        <taxon>Zoopagomycota</taxon>
        <taxon>Kickxellomycotina</taxon>
        <taxon>Kickxellomycetes</taxon>
        <taxon>Kickxellales</taxon>
        <taxon>Kickxellaceae</taxon>
        <taxon>Coemansia</taxon>
    </lineage>
</organism>
<proteinExistence type="predicted"/>
<dbReference type="SUPFAM" id="SSF52058">
    <property type="entry name" value="L domain-like"/>
    <property type="match status" value="1"/>
</dbReference>
<accession>A0A9W7XJ22</accession>
<dbReference type="Pfam" id="PF14580">
    <property type="entry name" value="LRR_9"/>
    <property type="match status" value="1"/>
</dbReference>
<dbReference type="Pfam" id="PF01302">
    <property type="entry name" value="CAP_GLY"/>
    <property type="match status" value="1"/>
</dbReference>
<dbReference type="InterPro" id="IPR029071">
    <property type="entry name" value="Ubiquitin-like_domsf"/>
</dbReference>
<evidence type="ECO:0000259" key="4">
    <source>
        <dbReference type="PROSITE" id="PS50245"/>
    </source>
</evidence>
<keyword evidence="1" id="KW-0433">Leucine-rich repeat</keyword>
<dbReference type="InterPro" id="IPR001611">
    <property type="entry name" value="Leu-rich_rpt"/>
</dbReference>
<dbReference type="PANTHER" id="PTHR18849:SF0">
    <property type="entry name" value="CILIA- AND FLAGELLA-ASSOCIATED PROTEIN 410-RELATED"/>
    <property type="match status" value="1"/>
</dbReference>
<name>A0A9W7XJ22_9FUNG</name>